<dbReference type="EMBL" id="GIBP01002221">
    <property type="protein sequence ID" value="NDV31190.1"/>
    <property type="molecule type" value="Transcribed_RNA"/>
</dbReference>
<sequence length="443" mass="52022">MRDTLECNQPNNRLGGVERPRHPSRNYDTYRPGKPYRYYDRQEEDDFKRNAHRGQHGHHYDGRYQEKEVAKREIDTYSRKINEKVEGKREEEGQGWEKEVCKDSVDGHQNCNNESIASTMLFGMLYVINQLEKDRKEREEKEQKEKEQKEKEQKEKEQKEKEEKERKEKEEMQKKEKQRKERKVKEQKEMTETELKEKKEILKRIGFPGKKEAKKQETPSPVELSTRKCPNCMCGKTNCGTTKTLGDHRKSCTTFQQYFLYPHCPCGKSFKEDLIAQHKGKCSPHRTLLQTISSSVHDMSLSYEKSFKEFKQIFAEQSPKLAELLDFGSQRKCGLCRGTIVDGFKHFEVCPEREAVVRGFMMCLVNEHMKGKVKAGVGLPFGGIYEVVVGMCKGDGEERKMKGLILQVQERAELRKIIKEQMQKQKKVQKEVQEEESEDLDNI</sequence>
<protein>
    <submittedName>
        <fullName evidence="3">Uncharacterized protein</fullName>
    </submittedName>
</protein>
<organism evidence="3">
    <name type="scientific">Arcella intermedia</name>
    <dbReference type="NCBI Taxonomy" id="1963864"/>
    <lineage>
        <taxon>Eukaryota</taxon>
        <taxon>Amoebozoa</taxon>
        <taxon>Tubulinea</taxon>
        <taxon>Elardia</taxon>
        <taxon>Arcellinida</taxon>
        <taxon>Sphaerothecina</taxon>
        <taxon>Arcellidae</taxon>
        <taxon>Arcella</taxon>
    </lineage>
</organism>
<evidence type="ECO:0000256" key="2">
    <source>
        <dbReference type="SAM" id="MobiDB-lite"/>
    </source>
</evidence>
<dbReference type="AlphaFoldDB" id="A0A6B2L2K3"/>
<evidence type="ECO:0000313" key="3">
    <source>
        <dbReference type="EMBL" id="NDV31190.1"/>
    </source>
</evidence>
<proteinExistence type="predicted"/>
<keyword evidence="1" id="KW-0175">Coiled coil</keyword>
<feature type="compositionally biased region" description="Polar residues" evidence="2">
    <location>
        <begin position="1"/>
        <end position="12"/>
    </location>
</feature>
<evidence type="ECO:0000256" key="1">
    <source>
        <dbReference type="SAM" id="Coils"/>
    </source>
</evidence>
<accession>A0A6B2L2K3</accession>
<name>A0A6B2L2K3_9EUKA</name>
<feature type="region of interest" description="Disordered" evidence="2">
    <location>
        <begin position="1"/>
        <end position="37"/>
    </location>
</feature>
<feature type="coiled-coil region" evidence="1">
    <location>
        <begin position="411"/>
        <end position="438"/>
    </location>
</feature>
<feature type="region of interest" description="Disordered" evidence="2">
    <location>
        <begin position="137"/>
        <end position="192"/>
    </location>
</feature>
<reference evidence="3" key="1">
    <citation type="journal article" date="2020" name="J. Eukaryot. Microbiol.">
        <title>De novo Sequencing, Assembly and Annotation of the Transcriptome for the Free-Living Testate Amoeba Arcella intermedia.</title>
        <authorList>
            <person name="Ribeiro G.M."/>
            <person name="Porfirio-Sousa A.L."/>
            <person name="Maurer-Alcala X.X."/>
            <person name="Katz L.A."/>
            <person name="Lahr D.J.G."/>
        </authorList>
    </citation>
    <scope>NUCLEOTIDE SEQUENCE</scope>
</reference>